<dbReference type="RefSeq" id="WP_023398057.1">
    <property type="nucleotide sequence ID" value="NZ_AUSV01000013.1"/>
</dbReference>
<organism evidence="2 3">
    <name type="scientific">Pseudoalteromonas luteoviolacea (strain 2ta16)</name>
    <dbReference type="NCBI Taxonomy" id="1353533"/>
    <lineage>
        <taxon>Bacteria</taxon>
        <taxon>Pseudomonadati</taxon>
        <taxon>Pseudomonadota</taxon>
        <taxon>Gammaproteobacteria</taxon>
        <taxon>Alteromonadales</taxon>
        <taxon>Pseudoalteromonadaceae</taxon>
        <taxon>Pseudoalteromonas</taxon>
    </lineage>
</organism>
<feature type="transmembrane region" description="Helical" evidence="1">
    <location>
        <begin position="50"/>
        <end position="77"/>
    </location>
</feature>
<keyword evidence="1" id="KW-0472">Membrane</keyword>
<accession>V4I356</accession>
<feature type="transmembrane region" description="Helical" evidence="1">
    <location>
        <begin position="135"/>
        <end position="156"/>
    </location>
</feature>
<name>V4I356_PSEL2</name>
<dbReference type="EMBL" id="AUSV01000013">
    <property type="protein sequence ID" value="ESP94669.1"/>
    <property type="molecule type" value="Genomic_DNA"/>
</dbReference>
<dbReference type="AlphaFoldDB" id="V4I356"/>
<feature type="transmembrane region" description="Helical" evidence="1">
    <location>
        <begin position="12"/>
        <end position="38"/>
    </location>
</feature>
<reference evidence="2 3" key="1">
    <citation type="submission" date="2013-07" db="EMBL/GenBank/DDBJ databases">
        <title>Draft genome sequence of Pseudoalteromonas luteoviolacea 2ta16.</title>
        <authorList>
            <person name="Allen E.E."/>
            <person name="Azam F."/>
            <person name="Podell S."/>
        </authorList>
    </citation>
    <scope>NUCLEOTIDE SEQUENCE [LARGE SCALE GENOMIC DNA]</scope>
    <source>
        <strain evidence="2 3">2ta16</strain>
    </source>
</reference>
<comment type="caution">
    <text evidence="2">The sequence shown here is derived from an EMBL/GenBank/DDBJ whole genome shotgun (WGS) entry which is preliminary data.</text>
</comment>
<dbReference type="PATRIC" id="fig|1353533.3.peg.1108"/>
<dbReference type="GeneID" id="29921741"/>
<dbReference type="Proteomes" id="UP000017820">
    <property type="component" value="Unassembled WGS sequence"/>
</dbReference>
<protein>
    <submittedName>
        <fullName evidence="2">Uncharacterized protein</fullName>
    </submittedName>
</protein>
<sequence length="161" mass="18307">MKHSIRHYKVLVFPSFWVNAFAVAVKEYWLYLAVFFLIYNGSSLMRGELLNFITSCAVSATVVSILYIFYILFLFPIKSIKDANFRKTVNTESSKAVTRYLLGVKIEEPKTEEPQAESRVSLGDEFPGKTSKIMFGLLMVVKVCTAVGAFYIWYLIANKSA</sequence>
<keyword evidence="1" id="KW-0812">Transmembrane</keyword>
<evidence type="ECO:0000313" key="2">
    <source>
        <dbReference type="EMBL" id="ESP94669.1"/>
    </source>
</evidence>
<gene>
    <name evidence="2" type="ORF">PL2TA16_00669</name>
</gene>
<evidence type="ECO:0000256" key="1">
    <source>
        <dbReference type="SAM" id="Phobius"/>
    </source>
</evidence>
<keyword evidence="1" id="KW-1133">Transmembrane helix</keyword>
<proteinExistence type="predicted"/>
<evidence type="ECO:0000313" key="3">
    <source>
        <dbReference type="Proteomes" id="UP000017820"/>
    </source>
</evidence>